<dbReference type="AlphaFoldDB" id="B8C0N2"/>
<feature type="region of interest" description="Disordered" evidence="1">
    <location>
        <begin position="305"/>
        <end position="373"/>
    </location>
</feature>
<accession>B8C0N2</accession>
<evidence type="ECO:0000256" key="1">
    <source>
        <dbReference type="SAM" id="MobiDB-lite"/>
    </source>
</evidence>
<protein>
    <submittedName>
        <fullName evidence="3">Uncharacterized protein</fullName>
    </submittedName>
</protein>
<dbReference type="HOGENOM" id="CLU_742912_0_0_1"/>
<organism evidence="3 4">
    <name type="scientific">Thalassiosira pseudonana</name>
    <name type="common">Marine diatom</name>
    <name type="synonym">Cyclotella nana</name>
    <dbReference type="NCBI Taxonomy" id="35128"/>
    <lineage>
        <taxon>Eukaryota</taxon>
        <taxon>Sar</taxon>
        <taxon>Stramenopiles</taxon>
        <taxon>Ochrophyta</taxon>
        <taxon>Bacillariophyta</taxon>
        <taxon>Coscinodiscophyceae</taxon>
        <taxon>Thalassiosirophycidae</taxon>
        <taxon>Thalassiosirales</taxon>
        <taxon>Thalassiosiraceae</taxon>
        <taxon>Thalassiosira</taxon>
    </lineage>
</organism>
<keyword evidence="2" id="KW-1133">Transmembrane helix</keyword>
<sequence>MTFIDITGGKPTPGLIAGYSILVVVSLLCTAWAVNLGRTRQHYHSFFSVRILFPLALFILGLENVALATSGRIYDQLVGDGEGANFDENYFMKAIFVLQALEVPILLVVVFELTYLVHKRRSVNFCGMYFDEGRRVDSTAVMSLLLIMGLLVNFDLIHSDAPVDELAGRAGWWSLFEDDESINAKVHLLLFLPVDNVVEFSQLSTFTSLASLVRYGTESAMVVHSSICNPWFYSFFGTLAMALGQLFGPALFPIMSNTGILIFIITILLLMAEVDKDIVATHDVACFLVQVAQKGDQIRVGVVTEDSRASNSEHQQTHGQFRDEEEAIESLGATEGISNAYSPGEGVASAETATDDETKPNKGTDAASGSPNA</sequence>
<dbReference type="EMBL" id="CM000641">
    <property type="protein sequence ID" value="EED93094.1"/>
    <property type="molecule type" value="Genomic_DNA"/>
</dbReference>
<dbReference type="InParanoid" id="B8C0N2"/>
<keyword evidence="4" id="KW-1185">Reference proteome</keyword>
<evidence type="ECO:0000313" key="4">
    <source>
        <dbReference type="Proteomes" id="UP000001449"/>
    </source>
</evidence>
<dbReference type="PaxDb" id="35128-Thaps4909"/>
<evidence type="ECO:0000313" key="3">
    <source>
        <dbReference type="EMBL" id="EED93094.1"/>
    </source>
</evidence>
<feature type="transmembrane region" description="Helical" evidence="2">
    <location>
        <begin position="250"/>
        <end position="272"/>
    </location>
</feature>
<dbReference type="GeneID" id="7451403"/>
<dbReference type="RefSeq" id="XP_002289557.1">
    <property type="nucleotide sequence ID" value="XM_002289521.1"/>
</dbReference>
<dbReference type="KEGG" id="tps:THAPSDRAFT_4909"/>
<feature type="transmembrane region" description="Helical" evidence="2">
    <location>
        <begin position="16"/>
        <end position="37"/>
    </location>
</feature>
<name>B8C0N2_THAPS</name>
<reference evidence="3 4" key="2">
    <citation type="journal article" date="2008" name="Nature">
        <title>The Phaeodactylum genome reveals the evolutionary history of diatom genomes.</title>
        <authorList>
            <person name="Bowler C."/>
            <person name="Allen A.E."/>
            <person name="Badger J.H."/>
            <person name="Grimwood J."/>
            <person name="Jabbari K."/>
            <person name="Kuo A."/>
            <person name="Maheswari U."/>
            <person name="Martens C."/>
            <person name="Maumus F."/>
            <person name="Otillar R.P."/>
            <person name="Rayko E."/>
            <person name="Salamov A."/>
            <person name="Vandepoele K."/>
            <person name="Beszteri B."/>
            <person name="Gruber A."/>
            <person name="Heijde M."/>
            <person name="Katinka M."/>
            <person name="Mock T."/>
            <person name="Valentin K."/>
            <person name="Verret F."/>
            <person name="Berges J.A."/>
            <person name="Brownlee C."/>
            <person name="Cadoret J.P."/>
            <person name="Chiovitti A."/>
            <person name="Choi C.J."/>
            <person name="Coesel S."/>
            <person name="De Martino A."/>
            <person name="Detter J.C."/>
            <person name="Durkin C."/>
            <person name="Falciatore A."/>
            <person name="Fournet J."/>
            <person name="Haruta M."/>
            <person name="Huysman M.J."/>
            <person name="Jenkins B.D."/>
            <person name="Jiroutova K."/>
            <person name="Jorgensen R.E."/>
            <person name="Joubert Y."/>
            <person name="Kaplan A."/>
            <person name="Kroger N."/>
            <person name="Kroth P.G."/>
            <person name="La Roche J."/>
            <person name="Lindquist E."/>
            <person name="Lommer M."/>
            <person name="Martin-Jezequel V."/>
            <person name="Lopez P.J."/>
            <person name="Lucas S."/>
            <person name="Mangogna M."/>
            <person name="McGinnis K."/>
            <person name="Medlin L.K."/>
            <person name="Montsant A."/>
            <person name="Oudot-Le Secq M.P."/>
            <person name="Napoli C."/>
            <person name="Obornik M."/>
            <person name="Parker M.S."/>
            <person name="Petit J.L."/>
            <person name="Porcel B.M."/>
            <person name="Poulsen N."/>
            <person name="Robison M."/>
            <person name="Rychlewski L."/>
            <person name="Rynearson T.A."/>
            <person name="Schmutz J."/>
            <person name="Shapiro H."/>
            <person name="Siaut M."/>
            <person name="Stanley M."/>
            <person name="Sussman M.R."/>
            <person name="Taylor A.R."/>
            <person name="Vardi A."/>
            <person name="von Dassow P."/>
            <person name="Vyverman W."/>
            <person name="Willis A."/>
            <person name="Wyrwicz L.S."/>
            <person name="Rokhsar D.S."/>
            <person name="Weissenbach J."/>
            <person name="Armbrust E.V."/>
            <person name="Green B.R."/>
            <person name="Van de Peer Y."/>
            <person name="Grigoriev I.V."/>
        </authorList>
    </citation>
    <scope>NUCLEOTIDE SEQUENCE [LARGE SCALE GENOMIC DNA]</scope>
    <source>
        <strain evidence="3 4">CCMP1335</strain>
    </source>
</reference>
<proteinExistence type="predicted"/>
<dbReference type="STRING" id="35128.B8C0N2"/>
<keyword evidence="2" id="KW-0812">Transmembrane</keyword>
<feature type="transmembrane region" description="Helical" evidence="2">
    <location>
        <begin position="138"/>
        <end position="157"/>
    </location>
</feature>
<reference evidence="3 4" key="1">
    <citation type="journal article" date="2004" name="Science">
        <title>The genome of the diatom Thalassiosira pseudonana: ecology, evolution, and metabolism.</title>
        <authorList>
            <person name="Armbrust E.V."/>
            <person name="Berges J.A."/>
            <person name="Bowler C."/>
            <person name="Green B.R."/>
            <person name="Martinez D."/>
            <person name="Putnam N.H."/>
            <person name="Zhou S."/>
            <person name="Allen A.E."/>
            <person name="Apt K.E."/>
            <person name="Bechner M."/>
            <person name="Brzezinski M.A."/>
            <person name="Chaal B.K."/>
            <person name="Chiovitti A."/>
            <person name="Davis A.K."/>
            <person name="Demarest M.S."/>
            <person name="Detter J.C."/>
            <person name="Glavina T."/>
            <person name="Goodstein D."/>
            <person name="Hadi M.Z."/>
            <person name="Hellsten U."/>
            <person name="Hildebrand M."/>
            <person name="Jenkins B.D."/>
            <person name="Jurka J."/>
            <person name="Kapitonov V.V."/>
            <person name="Kroger N."/>
            <person name="Lau W.W."/>
            <person name="Lane T.W."/>
            <person name="Larimer F.W."/>
            <person name="Lippmeier J.C."/>
            <person name="Lucas S."/>
            <person name="Medina M."/>
            <person name="Montsant A."/>
            <person name="Obornik M."/>
            <person name="Parker M.S."/>
            <person name="Palenik B."/>
            <person name="Pazour G.J."/>
            <person name="Richardson P.M."/>
            <person name="Rynearson T.A."/>
            <person name="Saito M.A."/>
            <person name="Schwartz D.C."/>
            <person name="Thamatrakoln K."/>
            <person name="Valentin K."/>
            <person name="Vardi A."/>
            <person name="Wilkerson F.P."/>
            <person name="Rokhsar D.S."/>
        </authorList>
    </citation>
    <scope>NUCLEOTIDE SEQUENCE [LARGE SCALE GENOMIC DNA]</scope>
    <source>
        <strain evidence="3 4">CCMP1335</strain>
    </source>
</reference>
<feature type="transmembrane region" description="Helical" evidence="2">
    <location>
        <begin position="94"/>
        <end position="117"/>
    </location>
</feature>
<dbReference type="eggNOG" id="ENOG502QUZP">
    <property type="taxonomic scope" value="Eukaryota"/>
</dbReference>
<evidence type="ECO:0000256" key="2">
    <source>
        <dbReference type="SAM" id="Phobius"/>
    </source>
</evidence>
<feature type="transmembrane region" description="Helical" evidence="2">
    <location>
        <begin position="49"/>
        <end position="74"/>
    </location>
</feature>
<keyword evidence="2" id="KW-0472">Membrane</keyword>
<dbReference type="Proteomes" id="UP000001449">
    <property type="component" value="Chromosome 4"/>
</dbReference>
<gene>
    <name evidence="3" type="ORF">THAPSDRAFT_4909</name>
</gene>
<feature type="compositionally biased region" description="Polar residues" evidence="1">
    <location>
        <begin position="309"/>
        <end position="319"/>
    </location>
</feature>